<dbReference type="GO" id="GO:0006355">
    <property type="term" value="P:regulation of DNA-templated transcription"/>
    <property type="evidence" value="ECO:0007669"/>
    <property type="project" value="InterPro"/>
</dbReference>
<dbReference type="Pfam" id="PF00072">
    <property type="entry name" value="Response_reg"/>
    <property type="match status" value="1"/>
</dbReference>
<proteinExistence type="predicted"/>
<dbReference type="GO" id="GO:0005829">
    <property type="term" value="C:cytosol"/>
    <property type="evidence" value="ECO:0007669"/>
    <property type="project" value="TreeGrafter"/>
</dbReference>
<dbReference type="InterPro" id="IPR001867">
    <property type="entry name" value="OmpR/PhoB-type_DNA-bd"/>
</dbReference>
<dbReference type="RefSeq" id="WP_104983102.1">
    <property type="nucleotide sequence ID" value="NZ_CP012673.1"/>
</dbReference>
<dbReference type="PANTHER" id="PTHR48111:SF39">
    <property type="entry name" value="TRANSCRIPTIONAL REGULATORY PROTEIN CPXR"/>
    <property type="match status" value="1"/>
</dbReference>
<protein>
    <submittedName>
        <fullName evidence="12">XRE family transcriptional regulator</fullName>
    </submittedName>
</protein>
<dbReference type="Gene3D" id="1.10.10.10">
    <property type="entry name" value="Winged helix-like DNA-binding domain superfamily/Winged helix DNA-binding domain"/>
    <property type="match status" value="1"/>
</dbReference>
<dbReference type="GO" id="GO:0032993">
    <property type="term" value="C:protein-DNA complex"/>
    <property type="evidence" value="ECO:0007669"/>
    <property type="project" value="TreeGrafter"/>
</dbReference>
<dbReference type="OrthoDB" id="9793321at2"/>
<comment type="subcellular location">
    <subcellularLocation>
        <location evidence="1">Cytoplasm</location>
    </subcellularLocation>
</comment>
<dbReference type="SMART" id="SM00448">
    <property type="entry name" value="REC"/>
    <property type="match status" value="1"/>
</dbReference>
<evidence type="ECO:0000256" key="9">
    <source>
        <dbReference type="PROSITE-ProRule" id="PRU01091"/>
    </source>
</evidence>
<evidence type="ECO:0000256" key="3">
    <source>
        <dbReference type="ARBA" id="ARBA00022553"/>
    </source>
</evidence>
<feature type="domain" description="OmpR/PhoB-type" evidence="11">
    <location>
        <begin position="134"/>
        <end position="233"/>
    </location>
</feature>
<reference evidence="12 13" key="1">
    <citation type="submission" date="2015-09" db="EMBL/GenBank/DDBJ databases">
        <title>Sorangium comparison.</title>
        <authorList>
            <person name="Zaburannyi N."/>
            <person name="Bunk B."/>
            <person name="Overmann J."/>
            <person name="Mueller R."/>
        </authorList>
    </citation>
    <scope>NUCLEOTIDE SEQUENCE [LARGE SCALE GENOMIC DNA]</scope>
    <source>
        <strain evidence="12 13">So ce26</strain>
    </source>
</reference>
<dbReference type="InterPro" id="IPR011006">
    <property type="entry name" value="CheY-like_superfamily"/>
</dbReference>
<dbReference type="CDD" id="cd00383">
    <property type="entry name" value="trans_reg_C"/>
    <property type="match status" value="1"/>
</dbReference>
<dbReference type="PROSITE" id="PS50110">
    <property type="entry name" value="RESPONSE_REGULATORY"/>
    <property type="match status" value="1"/>
</dbReference>
<dbReference type="SMART" id="SM00862">
    <property type="entry name" value="Trans_reg_C"/>
    <property type="match status" value="1"/>
</dbReference>
<keyword evidence="7" id="KW-0804">Transcription</keyword>
<evidence type="ECO:0000256" key="1">
    <source>
        <dbReference type="ARBA" id="ARBA00004496"/>
    </source>
</evidence>
<accession>A0A2L0EZ66</accession>
<dbReference type="Pfam" id="PF00486">
    <property type="entry name" value="Trans_reg_C"/>
    <property type="match status" value="1"/>
</dbReference>
<evidence type="ECO:0000256" key="7">
    <source>
        <dbReference type="ARBA" id="ARBA00023163"/>
    </source>
</evidence>
<keyword evidence="3 8" id="KW-0597">Phosphoprotein</keyword>
<dbReference type="GO" id="GO:0000976">
    <property type="term" value="F:transcription cis-regulatory region binding"/>
    <property type="evidence" value="ECO:0007669"/>
    <property type="project" value="TreeGrafter"/>
</dbReference>
<dbReference type="SUPFAM" id="SSF46894">
    <property type="entry name" value="C-terminal effector domain of the bipartite response regulators"/>
    <property type="match status" value="1"/>
</dbReference>
<keyword evidence="6 9" id="KW-0238">DNA-binding</keyword>
<name>A0A2L0EZ66_SORCE</name>
<dbReference type="InterPro" id="IPR016032">
    <property type="entry name" value="Sig_transdc_resp-reg_C-effctor"/>
</dbReference>
<dbReference type="FunFam" id="3.40.50.2300:FF:000001">
    <property type="entry name" value="DNA-binding response regulator PhoB"/>
    <property type="match status" value="1"/>
</dbReference>
<feature type="domain" description="Response regulatory" evidence="10">
    <location>
        <begin position="6"/>
        <end position="119"/>
    </location>
</feature>
<dbReference type="Proteomes" id="UP000238348">
    <property type="component" value="Chromosome"/>
</dbReference>
<evidence type="ECO:0000313" key="13">
    <source>
        <dbReference type="Proteomes" id="UP000238348"/>
    </source>
</evidence>
<keyword evidence="2" id="KW-0963">Cytoplasm</keyword>
<dbReference type="Gene3D" id="6.10.250.690">
    <property type="match status" value="1"/>
</dbReference>
<evidence type="ECO:0000256" key="2">
    <source>
        <dbReference type="ARBA" id="ARBA00022490"/>
    </source>
</evidence>
<evidence type="ECO:0000259" key="11">
    <source>
        <dbReference type="PROSITE" id="PS51755"/>
    </source>
</evidence>
<sequence>MADPPQILVIDDDAELCELLAELLGQEGYAVESARDAITGLARAQEKPFTLVVLDVMLPGLNGFEVLTRLRQSSRVPVLMLTARGEDVDRIVGLEMGADDYLPKPFNPRELVARVRALHRRTGPAAGPGGAEAQQALSVDDLEVFPAARRVRVRGEEVKLTTAEYDLLEVLVRQAGTVVSREELARRVLGRRLAAYDRGIDMHVSNLRRKLGPGPGGGERIKTVRNAGYILARERA</sequence>
<dbReference type="InterPro" id="IPR039420">
    <property type="entry name" value="WalR-like"/>
</dbReference>
<dbReference type="AlphaFoldDB" id="A0A2L0EZ66"/>
<dbReference type="InterPro" id="IPR001789">
    <property type="entry name" value="Sig_transdc_resp-reg_receiver"/>
</dbReference>
<dbReference type="PANTHER" id="PTHR48111">
    <property type="entry name" value="REGULATOR OF RPOS"/>
    <property type="match status" value="1"/>
</dbReference>
<dbReference type="InterPro" id="IPR036388">
    <property type="entry name" value="WH-like_DNA-bd_sf"/>
</dbReference>
<evidence type="ECO:0000256" key="5">
    <source>
        <dbReference type="ARBA" id="ARBA00023015"/>
    </source>
</evidence>
<evidence type="ECO:0000259" key="10">
    <source>
        <dbReference type="PROSITE" id="PS50110"/>
    </source>
</evidence>
<gene>
    <name evidence="12" type="ORF">SOCE26_060670</name>
</gene>
<dbReference type="PROSITE" id="PS51755">
    <property type="entry name" value="OMPR_PHOB"/>
    <property type="match status" value="1"/>
</dbReference>
<keyword evidence="5" id="KW-0805">Transcription regulation</keyword>
<keyword evidence="4" id="KW-0902">Two-component regulatory system</keyword>
<dbReference type="SUPFAM" id="SSF52172">
    <property type="entry name" value="CheY-like"/>
    <property type="match status" value="1"/>
</dbReference>
<dbReference type="Gene3D" id="3.40.50.2300">
    <property type="match status" value="1"/>
</dbReference>
<feature type="DNA-binding region" description="OmpR/PhoB-type" evidence="9">
    <location>
        <begin position="134"/>
        <end position="233"/>
    </location>
</feature>
<evidence type="ECO:0000256" key="4">
    <source>
        <dbReference type="ARBA" id="ARBA00023012"/>
    </source>
</evidence>
<organism evidence="12 13">
    <name type="scientific">Sorangium cellulosum</name>
    <name type="common">Polyangium cellulosum</name>
    <dbReference type="NCBI Taxonomy" id="56"/>
    <lineage>
        <taxon>Bacteria</taxon>
        <taxon>Pseudomonadati</taxon>
        <taxon>Myxococcota</taxon>
        <taxon>Polyangia</taxon>
        <taxon>Polyangiales</taxon>
        <taxon>Polyangiaceae</taxon>
        <taxon>Sorangium</taxon>
    </lineage>
</organism>
<dbReference type="EMBL" id="CP012673">
    <property type="protein sequence ID" value="AUX44601.1"/>
    <property type="molecule type" value="Genomic_DNA"/>
</dbReference>
<evidence type="ECO:0000256" key="8">
    <source>
        <dbReference type="PROSITE-ProRule" id="PRU00169"/>
    </source>
</evidence>
<evidence type="ECO:0000313" key="12">
    <source>
        <dbReference type="EMBL" id="AUX44601.1"/>
    </source>
</evidence>
<feature type="modified residue" description="4-aspartylphosphate" evidence="8">
    <location>
        <position position="55"/>
    </location>
</feature>
<dbReference type="GO" id="GO:0000156">
    <property type="term" value="F:phosphorelay response regulator activity"/>
    <property type="evidence" value="ECO:0007669"/>
    <property type="project" value="TreeGrafter"/>
</dbReference>
<evidence type="ECO:0000256" key="6">
    <source>
        <dbReference type="ARBA" id="ARBA00023125"/>
    </source>
</evidence>